<evidence type="ECO:0000313" key="3">
    <source>
        <dbReference type="Proteomes" id="UP000197138"/>
    </source>
</evidence>
<keyword evidence="1" id="KW-0812">Transmembrane</keyword>
<organism evidence="2 3">
    <name type="scientific">Punica granatum</name>
    <name type="common">Pomegranate</name>
    <dbReference type="NCBI Taxonomy" id="22663"/>
    <lineage>
        <taxon>Eukaryota</taxon>
        <taxon>Viridiplantae</taxon>
        <taxon>Streptophyta</taxon>
        <taxon>Embryophyta</taxon>
        <taxon>Tracheophyta</taxon>
        <taxon>Spermatophyta</taxon>
        <taxon>Magnoliopsida</taxon>
        <taxon>eudicotyledons</taxon>
        <taxon>Gunneridae</taxon>
        <taxon>Pentapetalae</taxon>
        <taxon>rosids</taxon>
        <taxon>malvids</taxon>
        <taxon>Myrtales</taxon>
        <taxon>Lythraceae</taxon>
        <taxon>Punica</taxon>
    </lineage>
</organism>
<dbReference type="AlphaFoldDB" id="A0A218X9V6"/>
<feature type="transmembrane region" description="Helical" evidence="1">
    <location>
        <begin position="189"/>
        <end position="210"/>
    </location>
</feature>
<comment type="caution">
    <text evidence="2">The sequence shown here is derived from an EMBL/GenBank/DDBJ whole genome shotgun (WGS) entry which is preliminary data.</text>
</comment>
<reference evidence="3" key="1">
    <citation type="journal article" date="2017" name="Plant J.">
        <title>The pomegranate (Punica granatum L.) genome and the genomics of punicalagin biosynthesis.</title>
        <authorList>
            <person name="Qin G."/>
            <person name="Xu C."/>
            <person name="Ming R."/>
            <person name="Tang H."/>
            <person name="Guyot R."/>
            <person name="Kramer E.M."/>
            <person name="Hu Y."/>
            <person name="Yi X."/>
            <person name="Qi Y."/>
            <person name="Xu X."/>
            <person name="Gao Z."/>
            <person name="Pan H."/>
            <person name="Jian J."/>
            <person name="Tian Y."/>
            <person name="Yue Z."/>
            <person name="Xu Y."/>
        </authorList>
    </citation>
    <scope>NUCLEOTIDE SEQUENCE [LARGE SCALE GENOMIC DNA]</scope>
    <source>
        <strain evidence="3">cv. Dabenzi</strain>
    </source>
</reference>
<dbReference type="EMBL" id="MTKT01002011">
    <property type="protein sequence ID" value="OWM82015.1"/>
    <property type="molecule type" value="Genomic_DNA"/>
</dbReference>
<sequence>MVKQFPATDAWMREAVEASQLIDDLETRIKNCSPDHLIGLKDSAKPKLLQLGVKLDRLESLLHNPPLKPILTETDIDLRWKLLSDIQLRMRVVALTLFAVRSTNRPEGLQNAADTEEIRRSRSIHDCDSMATTLSKDDPEMLKPLILPDATQSQTQVPTSTRHYTNSYILQIKECGSSMLKTCLRKACWTAGMILGAFALLFALFVLCTLV</sequence>
<keyword evidence="1" id="KW-0472">Membrane</keyword>
<protein>
    <submittedName>
        <fullName evidence="2">Uncharacterized protein</fullName>
    </submittedName>
</protein>
<dbReference type="Proteomes" id="UP000197138">
    <property type="component" value="Unassembled WGS sequence"/>
</dbReference>
<proteinExistence type="predicted"/>
<accession>A0A218X9V6</accession>
<name>A0A218X9V6_PUNGR</name>
<keyword evidence="1" id="KW-1133">Transmembrane helix</keyword>
<evidence type="ECO:0000256" key="1">
    <source>
        <dbReference type="SAM" id="Phobius"/>
    </source>
</evidence>
<evidence type="ECO:0000313" key="2">
    <source>
        <dbReference type="EMBL" id="OWM82015.1"/>
    </source>
</evidence>
<gene>
    <name evidence="2" type="ORF">CDL15_Pgr001589</name>
</gene>